<dbReference type="Proteomes" id="UP000744555">
    <property type="component" value="Unassembled WGS sequence"/>
</dbReference>
<evidence type="ECO:0000313" key="11">
    <source>
        <dbReference type="EMBL" id="MBC9251613.1"/>
    </source>
</evidence>
<feature type="transmembrane region" description="Helical" evidence="10">
    <location>
        <begin position="9"/>
        <end position="28"/>
    </location>
</feature>
<keyword evidence="7 10" id="KW-0769">Symport</keyword>
<reference evidence="11 12" key="1">
    <citation type="submission" date="2016-06" db="EMBL/GenBank/DDBJ databases">
        <authorList>
            <person name="Ramos C."/>
            <person name="Pintado A."/>
            <person name="Crespo-Gomez J.I."/>
        </authorList>
    </citation>
    <scope>NUCLEOTIDE SEQUENCE [LARGE SCALE GENOMIC DNA]</scope>
    <source>
        <strain evidence="11 12">AVO110</strain>
    </source>
</reference>
<proteinExistence type="inferred from homology"/>
<evidence type="ECO:0000256" key="10">
    <source>
        <dbReference type="HAMAP-Rule" id="MF_01300"/>
    </source>
</evidence>
<keyword evidence="6 10" id="KW-0812">Transmembrane</keyword>
<evidence type="ECO:0000256" key="4">
    <source>
        <dbReference type="ARBA" id="ARBA00022475"/>
    </source>
</evidence>
<evidence type="ECO:0000256" key="6">
    <source>
        <dbReference type="ARBA" id="ARBA00022692"/>
    </source>
</evidence>
<feature type="transmembrane region" description="Helical" evidence="10">
    <location>
        <begin position="48"/>
        <end position="65"/>
    </location>
</feature>
<dbReference type="InterPro" id="IPR023954">
    <property type="entry name" value="C4_dicarb_transport"/>
</dbReference>
<dbReference type="PANTHER" id="PTHR42865">
    <property type="entry name" value="PROTON/GLUTAMATE-ASPARTATE SYMPORTER"/>
    <property type="match status" value="1"/>
</dbReference>
<dbReference type="NCBIfam" id="NF009587">
    <property type="entry name" value="PRK13027.1"/>
    <property type="match status" value="1"/>
</dbReference>
<dbReference type="Pfam" id="PF00375">
    <property type="entry name" value="SDF"/>
    <property type="match status" value="1"/>
</dbReference>
<keyword evidence="4 10" id="KW-1003">Cell membrane</keyword>
<dbReference type="PANTHER" id="PTHR42865:SF1">
    <property type="entry name" value="AEROBIC C4-DICARBOXYLATE TRANSPORT PROTEIN"/>
    <property type="match status" value="1"/>
</dbReference>
<evidence type="ECO:0000256" key="1">
    <source>
        <dbReference type="ARBA" id="ARBA00004651"/>
    </source>
</evidence>
<dbReference type="HAMAP" id="MF_01300">
    <property type="entry name" value="C4_dicarb_transport"/>
    <property type="match status" value="1"/>
</dbReference>
<evidence type="ECO:0000256" key="9">
    <source>
        <dbReference type="ARBA" id="ARBA00023136"/>
    </source>
</evidence>
<evidence type="ECO:0000256" key="8">
    <source>
        <dbReference type="ARBA" id="ARBA00022989"/>
    </source>
</evidence>
<sequence length="431" mass="45377">MTRKPLYKSLYAQVLVAIAIGIIIGHFYPDTGVALKPLGDGFVKLIKMAIAPIIFCTVVSGIAGMQDMKAVGKTGGYALLYFEIVSTLALVIGLIVVNIVQPGVGMHVDPATLDTKGIAAFAAAGEQQSTIGFLLNVIPSTIVGAFASGDILQVLFFSVIFAFALQRMGDYGKPVLEFIDRIAQVMFGIINIIMKVAPIGAFGAMAFTIGQYGVGSLVQLGQLMVCFYITCVLFVLVVLGGIAKAHGFNILKFIKYIREELLIVLGTSSSESALPRMLGKMEKLGANKSVVGLVIPTGYSFNLDGTSIYLTMAAVFIAQATDTPMDITHQITLLAVLLIASKGAAGVTGSGFIVLAATLSAVGHLPVAGLALILGIDRFMSEARALTNLVGNGVATIVVAKWCKQLDEGTLRRELNGTSELPQVTFPRPAA</sequence>
<comment type="similarity">
    <text evidence="2 10">Belongs to the dicarboxylate/amino acid:cation symporter (DAACS) (TC 2.A.23) family.</text>
</comment>
<feature type="transmembrane region" description="Helical" evidence="10">
    <location>
        <begin position="77"/>
        <end position="100"/>
    </location>
</feature>
<comment type="subcellular location">
    <subcellularLocation>
        <location evidence="1 10">Cell membrane</location>
        <topology evidence="1 10">Multi-pass membrane protein</topology>
    </subcellularLocation>
</comment>
<dbReference type="NCBIfam" id="NF002461">
    <property type="entry name" value="PRK01663.1"/>
    <property type="match status" value="1"/>
</dbReference>
<feature type="transmembrane region" description="Helical" evidence="10">
    <location>
        <begin position="299"/>
        <end position="318"/>
    </location>
</feature>
<keyword evidence="3 10" id="KW-0813">Transport</keyword>
<feature type="transmembrane region" description="Helical" evidence="10">
    <location>
        <begin position="221"/>
        <end position="240"/>
    </location>
</feature>
<protein>
    <recommendedName>
        <fullName evidence="10">C4-dicarboxylate transport protein</fullName>
    </recommendedName>
</protein>
<dbReference type="PROSITE" id="PS00714">
    <property type="entry name" value="NA_DICARBOXYL_SYMP_2"/>
    <property type="match status" value="1"/>
</dbReference>
<dbReference type="RefSeq" id="WP_187807108.1">
    <property type="nucleotide sequence ID" value="NZ_LZEU01000001.1"/>
</dbReference>
<comment type="function">
    <text evidence="10">Responsible for the transport of dicarboxylates such as succinate, fumarate, and malate across the membrane.</text>
</comment>
<feature type="transmembrane region" description="Helical" evidence="10">
    <location>
        <begin position="353"/>
        <end position="376"/>
    </location>
</feature>
<keyword evidence="5" id="KW-0997">Cell inner membrane</keyword>
<dbReference type="Gene3D" id="1.10.3860.10">
    <property type="entry name" value="Sodium:dicarboxylate symporter"/>
    <property type="match status" value="1"/>
</dbReference>
<keyword evidence="9 10" id="KW-0472">Membrane</keyword>
<keyword evidence="12" id="KW-1185">Reference proteome</keyword>
<dbReference type="InterPro" id="IPR001991">
    <property type="entry name" value="Na-dicarboxylate_symporter"/>
</dbReference>
<evidence type="ECO:0000313" key="12">
    <source>
        <dbReference type="Proteomes" id="UP000744555"/>
    </source>
</evidence>
<evidence type="ECO:0000256" key="5">
    <source>
        <dbReference type="ARBA" id="ARBA00022519"/>
    </source>
</evidence>
<gene>
    <name evidence="10" type="primary">dctA</name>
    <name evidence="11" type="ORF">A9179_15175</name>
</gene>
<keyword evidence="8 10" id="KW-1133">Transmembrane helix</keyword>
<evidence type="ECO:0000256" key="3">
    <source>
        <dbReference type="ARBA" id="ARBA00022448"/>
    </source>
</evidence>
<dbReference type="InterPro" id="IPR018107">
    <property type="entry name" value="Na-dicarboxylate_symporter_CS"/>
</dbReference>
<dbReference type="PRINTS" id="PR00173">
    <property type="entry name" value="EDTRNSPORT"/>
</dbReference>
<accession>A0ABR7S582</accession>
<evidence type="ECO:0000256" key="7">
    <source>
        <dbReference type="ARBA" id="ARBA00022847"/>
    </source>
</evidence>
<feature type="transmembrane region" description="Helical" evidence="10">
    <location>
        <begin position="185"/>
        <end position="209"/>
    </location>
</feature>
<dbReference type="EMBL" id="LZEU01000001">
    <property type="protein sequence ID" value="MBC9251613.1"/>
    <property type="molecule type" value="Genomic_DNA"/>
</dbReference>
<dbReference type="SUPFAM" id="SSF118215">
    <property type="entry name" value="Proton glutamate symport protein"/>
    <property type="match status" value="1"/>
</dbReference>
<name>A0ABR7S582_AQUAC</name>
<feature type="transmembrane region" description="Helical" evidence="10">
    <location>
        <begin position="142"/>
        <end position="165"/>
    </location>
</feature>
<dbReference type="InterPro" id="IPR036458">
    <property type="entry name" value="Na:dicarbo_symporter_sf"/>
</dbReference>
<comment type="caution">
    <text evidence="11">The sequence shown here is derived from an EMBL/GenBank/DDBJ whole genome shotgun (WGS) entry which is preliminary data.</text>
</comment>
<evidence type="ECO:0000256" key="2">
    <source>
        <dbReference type="ARBA" id="ARBA00006148"/>
    </source>
</evidence>
<organism evidence="11 12">
    <name type="scientific">Aquipseudomonas alcaligenes</name>
    <name type="common">Pseudomonas alcaligenes</name>
    <dbReference type="NCBI Taxonomy" id="43263"/>
    <lineage>
        <taxon>Bacteria</taxon>
        <taxon>Pseudomonadati</taxon>
        <taxon>Pseudomonadota</taxon>
        <taxon>Gammaproteobacteria</taxon>
        <taxon>Pseudomonadales</taxon>
        <taxon>Pseudomonadaceae</taxon>
        <taxon>Aquipseudomonas</taxon>
    </lineage>
</organism>